<accession>A0ABQ9CZV2</accession>
<evidence type="ECO:0000313" key="10">
    <source>
        <dbReference type="EMBL" id="KAJ7412392.1"/>
    </source>
</evidence>
<dbReference type="PANTHER" id="PTHR10558:SF1">
    <property type="entry name" value="CORTISTATIN"/>
    <property type="match status" value="1"/>
</dbReference>
<keyword evidence="7" id="KW-1015">Disulfide bond</keyword>
<evidence type="ECO:0000256" key="2">
    <source>
        <dbReference type="ARBA" id="ARBA00008327"/>
    </source>
</evidence>
<dbReference type="InterPro" id="IPR004250">
    <property type="entry name" value="Somatostatin"/>
</dbReference>
<evidence type="ECO:0000256" key="5">
    <source>
        <dbReference type="ARBA" id="ARBA00022702"/>
    </source>
</evidence>
<evidence type="ECO:0000256" key="1">
    <source>
        <dbReference type="ARBA" id="ARBA00004613"/>
    </source>
</evidence>
<keyword evidence="5" id="KW-0372">Hormone</keyword>
<feature type="chain" id="PRO_5047524382" evidence="8">
    <location>
        <begin position="22"/>
        <end position="114"/>
    </location>
</feature>
<comment type="subcellular location">
    <subcellularLocation>
        <location evidence="1">Secreted</location>
    </subcellularLocation>
</comment>
<evidence type="ECO:0000313" key="11">
    <source>
        <dbReference type="Proteomes" id="UP001145742"/>
    </source>
</evidence>
<evidence type="ECO:0000256" key="7">
    <source>
        <dbReference type="ARBA" id="ARBA00023157"/>
    </source>
</evidence>
<dbReference type="Proteomes" id="UP001145742">
    <property type="component" value="Unassembled WGS sequence"/>
</dbReference>
<sequence>MQLVASLGSLLLLLWSLRASALPAEERVAMQSTREQSATRRDAVLRVLAALLDGAAAPEPQPQEDVALAGLAVPDGDRAVPGRMSQLPPQLPQLPPRDRKAPCKNFFWKTFTSC</sequence>
<feature type="signal peptide" evidence="8">
    <location>
        <begin position="1"/>
        <end position="21"/>
    </location>
</feature>
<organism evidence="10 11">
    <name type="scientific">Willisornis vidua</name>
    <name type="common">Xingu scale-backed antbird</name>
    <dbReference type="NCBI Taxonomy" id="1566151"/>
    <lineage>
        <taxon>Eukaryota</taxon>
        <taxon>Metazoa</taxon>
        <taxon>Chordata</taxon>
        <taxon>Craniata</taxon>
        <taxon>Vertebrata</taxon>
        <taxon>Euteleostomi</taxon>
        <taxon>Archelosauria</taxon>
        <taxon>Archosauria</taxon>
        <taxon>Dinosauria</taxon>
        <taxon>Saurischia</taxon>
        <taxon>Theropoda</taxon>
        <taxon>Coelurosauria</taxon>
        <taxon>Aves</taxon>
        <taxon>Neognathae</taxon>
        <taxon>Neoaves</taxon>
        <taxon>Telluraves</taxon>
        <taxon>Australaves</taxon>
        <taxon>Passeriformes</taxon>
        <taxon>Thamnophilidae</taxon>
        <taxon>Willisornis</taxon>
    </lineage>
</organism>
<evidence type="ECO:0000259" key="9">
    <source>
        <dbReference type="Pfam" id="PF03002"/>
    </source>
</evidence>
<dbReference type="Pfam" id="PF03002">
    <property type="entry name" value="Somatostatin"/>
    <property type="match status" value="1"/>
</dbReference>
<keyword evidence="11" id="KW-1185">Reference proteome</keyword>
<keyword evidence="6 8" id="KW-0732">Signal</keyword>
<dbReference type="InterPro" id="IPR018142">
    <property type="entry name" value="Somatostatin/Cortistatin_C"/>
</dbReference>
<protein>
    <submittedName>
        <fullName evidence="10">Somatostatin-2</fullName>
    </submittedName>
</protein>
<keyword evidence="4" id="KW-0165">Cleavage on pair of basic residues</keyword>
<dbReference type="EMBL" id="WHWB01034248">
    <property type="protein sequence ID" value="KAJ7412392.1"/>
    <property type="molecule type" value="Genomic_DNA"/>
</dbReference>
<evidence type="ECO:0000256" key="4">
    <source>
        <dbReference type="ARBA" id="ARBA00022685"/>
    </source>
</evidence>
<dbReference type="PIRSF" id="PIRSF001814">
    <property type="entry name" value="Somatostatin"/>
    <property type="match status" value="1"/>
</dbReference>
<reference evidence="10" key="1">
    <citation type="submission" date="2019-10" db="EMBL/GenBank/DDBJ databases">
        <authorList>
            <person name="Soares A.E.R."/>
            <person name="Aleixo A."/>
            <person name="Schneider P."/>
            <person name="Miyaki C.Y."/>
            <person name="Schneider M.P."/>
            <person name="Mello C."/>
            <person name="Vasconcelos A.T.R."/>
        </authorList>
    </citation>
    <scope>NUCLEOTIDE SEQUENCE</scope>
    <source>
        <tissue evidence="10">Muscle</tissue>
    </source>
</reference>
<dbReference type="PANTHER" id="PTHR10558">
    <property type="entry name" value="SOMATOSTATIN"/>
    <property type="match status" value="1"/>
</dbReference>
<keyword evidence="3" id="KW-0964">Secreted</keyword>
<proteinExistence type="inferred from homology"/>
<feature type="domain" description="Somatostatin/Cortistatin C-terminal" evidence="9">
    <location>
        <begin position="97"/>
        <end position="114"/>
    </location>
</feature>
<comment type="caution">
    <text evidence="10">The sequence shown here is derived from an EMBL/GenBank/DDBJ whole genome shotgun (WGS) entry which is preliminary data.</text>
</comment>
<evidence type="ECO:0000256" key="6">
    <source>
        <dbReference type="ARBA" id="ARBA00022729"/>
    </source>
</evidence>
<name>A0ABQ9CZV2_9PASS</name>
<comment type="similarity">
    <text evidence="2">Belongs to the somatostatin family.</text>
</comment>
<gene>
    <name evidence="10" type="primary">sst2</name>
    <name evidence="10" type="ORF">WISP_96782</name>
</gene>
<evidence type="ECO:0000256" key="8">
    <source>
        <dbReference type="SAM" id="SignalP"/>
    </source>
</evidence>
<evidence type="ECO:0000256" key="3">
    <source>
        <dbReference type="ARBA" id="ARBA00022525"/>
    </source>
</evidence>